<dbReference type="EC" id="4.1.1.130" evidence="6"/>
<comment type="catalytic activity">
    <reaction evidence="6">
        <text>a 4-hydroxy-3-methoxy-5-(all-trans-polyprenyl)benzoate + H(+) = a 2-methoxy-6-(all-trans-polyprenyl)phenol + CO2</text>
        <dbReference type="Rhea" id="RHEA:81179"/>
        <dbReference type="Rhea" id="RHEA-COMP:9551"/>
        <dbReference type="Rhea" id="RHEA-COMP:10931"/>
        <dbReference type="ChEBI" id="CHEBI:15378"/>
        <dbReference type="ChEBI" id="CHEBI:16526"/>
        <dbReference type="ChEBI" id="CHEBI:62731"/>
        <dbReference type="ChEBI" id="CHEBI:84443"/>
        <dbReference type="EC" id="4.1.1.130"/>
    </reaction>
</comment>
<protein>
    <recommendedName>
        <fullName evidence="6">Ubiquinone biosynthesis protein COQ4 homolog, mitochondrial</fullName>
    </recommendedName>
    <alternativeName>
        <fullName evidence="6">4-hydroxy-3-methoxy-5-polyprenylbenzoate decarboxylase</fullName>
        <ecNumber evidence="6">4.1.1.130</ecNumber>
    </alternativeName>
    <alternativeName>
        <fullName evidence="6">Coenzyme Q biosynthesis protein 4 homolog</fullName>
    </alternativeName>
</protein>
<evidence type="ECO:0000256" key="6">
    <source>
        <dbReference type="HAMAP-Rule" id="MF_03111"/>
    </source>
</evidence>
<comment type="subcellular location">
    <subcellularLocation>
        <location evidence="6">Mitochondrion inner membrane</location>
        <topology evidence="6">Peripheral membrane protein</topology>
        <orientation evidence="6">Matrix side</orientation>
    </subcellularLocation>
</comment>
<keyword evidence="3 6" id="KW-0496">Mitochondrion</keyword>
<comment type="pathway">
    <text evidence="6">Cofactor biosynthesis; ubiquinone biosynthesis.</text>
</comment>
<evidence type="ECO:0000313" key="9">
    <source>
        <dbReference type="Proteomes" id="UP001224775"/>
    </source>
</evidence>
<keyword evidence="9" id="KW-1185">Reference proteome</keyword>
<proteinExistence type="inferred from homology"/>
<feature type="compositionally biased region" description="Polar residues" evidence="7">
    <location>
        <begin position="50"/>
        <end position="67"/>
    </location>
</feature>
<name>A0AAD8Y9B2_9STRA</name>
<dbReference type="InterPro" id="IPR007715">
    <property type="entry name" value="Coq4"/>
</dbReference>
<dbReference type="GO" id="GO:0120539">
    <property type="term" value="F:4-hydroxy-3-methoxy-5-polyprenylbenzoate decarboxylase activity"/>
    <property type="evidence" value="ECO:0007669"/>
    <property type="project" value="UniProtKB-EC"/>
</dbReference>
<feature type="region of interest" description="Disordered" evidence="7">
    <location>
        <begin position="41"/>
        <end position="67"/>
    </location>
</feature>
<dbReference type="PANTHER" id="PTHR12922:SF7">
    <property type="entry name" value="UBIQUINONE BIOSYNTHESIS PROTEIN COQ4 HOMOLOG, MITOCHONDRIAL"/>
    <property type="match status" value="1"/>
</dbReference>
<sequence length="323" mass="35663">MAAALRLLLSTNRQAPLSSIASRTLSTTIISIGRPLSTTSTFYGAPSPPSTRYTINDSPSTTDNKKQQQYNIIPPLSPLQRLGTLLHSSLTALNDPTRADAVAAVGEVTGSYALSKILVAMEKDENGRRILVERPVVDDRVAKRAAELLEQHNNNLKEGAGAQPQQEEEQPNITFGAAYATFLQTHNFHPNERTKIRFLSNPNLSYVMTRYRQNHDYWHVLTGLPPTVLGELALKWVELIQTGLPLAALSATGGTAVGVTSNNMLSSREREVLWEVYFPWAMRVGNGMGENALMCTYYEEELETDLGVLRERMGIEVAPRVDV</sequence>
<evidence type="ECO:0000256" key="2">
    <source>
        <dbReference type="ARBA" id="ARBA00022792"/>
    </source>
</evidence>
<dbReference type="Proteomes" id="UP001224775">
    <property type="component" value="Unassembled WGS sequence"/>
</dbReference>
<dbReference type="InterPro" id="IPR027540">
    <property type="entry name" value="Coq4_euk"/>
</dbReference>
<feature type="binding site" evidence="6">
    <location>
        <position position="231"/>
    </location>
    <ligand>
        <name>Zn(2+)</name>
        <dbReference type="ChEBI" id="CHEBI:29105"/>
    </ligand>
</feature>
<gene>
    <name evidence="8" type="ORF">QTG54_007616</name>
</gene>
<keyword evidence="2 6" id="KW-0999">Mitochondrion inner membrane</keyword>
<evidence type="ECO:0000313" key="8">
    <source>
        <dbReference type="EMBL" id="KAK1742043.1"/>
    </source>
</evidence>
<evidence type="ECO:0000256" key="7">
    <source>
        <dbReference type="SAM" id="MobiDB-lite"/>
    </source>
</evidence>
<evidence type="ECO:0000256" key="3">
    <source>
        <dbReference type="ARBA" id="ARBA00023128"/>
    </source>
</evidence>
<dbReference type="HAMAP" id="MF_03111">
    <property type="entry name" value="Coq4"/>
    <property type="match status" value="1"/>
</dbReference>
<dbReference type="PANTHER" id="PTHR12922">
    <property type="entry name" value="UBIQUINONE BIOSYNTHESIS PROTEIN"/>
    <property type="match status" value="1"/>
</dbReference>
<keyword evidence="6" id="KW-0479">Metal-binding</keyword>
<keyword evidence="1 6" id="KW-0831">Ubiquinone biosynthesis</keyword>
<keyword evidence="6" id="KW-0862">Zinc</keyword>
<feature type="binding site" evidence="6">
    <location>
        <position position="219"/>
    </location>
    <ligand>
        <name>Zn(2+)</name>
        <dbReference type="ChEBI" id="CHEBI:29105"/>
    </ligand>
</feature>
<feature type="binding site" evidence="6">
    <location>
        <position position="216"/>
    </location>
    <ligand>
        <name>Zn(2+)</name>
        <dbReference type="ChEBI" id="CHEBI:29105"/>
    </ligand>
</feature>
<keyword evidence="8" id="KW-0830">Ubiquinone</keyword>
<reference evidence="8" key="1">
    <citation type="submission" date="2023-06" db="EMBL/GenBank/DDBJ databases">
        <title>Survivors Of The Sea: Transcriptome response of Skeletonema marinoi to long-term dormancy.</title>
        <authorList>
            <person name="Pinder M.I.M."/>
            <person name="Kourtchenko O."/>
            <person name="Robertson E.K."/>
            <person name="Larsson T."/>
            <person name="Maumus F."/>
            <person name="Osuna-Cruz C.M."/>
            <person name="Vancaester E."/>
            <person name="Stenow R."/>
            <person name="Vandepoele K."/>
            <person name="Ploug H."/>
            <person name="Bruchert V."/>
            <person name="Godhe A."/>
            <person name="Topel M."/>
        </authorList>
    </citation>
    <scope>NUCLEOTIDE SEQUENCE</scope>
    <source>
        <strain evidence="8">R05AC</strain>
    </source>
</reference>
<dbReference type="EMBL" id="JATAAI010000012">
    <property type="protein sequence ID" value="KAK1742043.1"/>
    <property type="molecule type" value="Genomic_DNA"/>
</dbReference>
<accession>A0AAD8Y9B2</accession>
<dbReference type="AlphaFoldDB" id="A0AAD8Y9B2"/>
<organism evidence="8 9">
    <name type="scientific">Skeletonema marinoi</name>
    <dbReference type="NCBI Taxonomy" id="267567"/>
    <lineage>
        <taxon>Eukaryota</taxon>
        <taxon>Sar</taxon>
        <taxon>Stramenopiles</taxon>
        <taxon>Ochrophyta</taxon>
        <taxon>Bacillariophyta</taxon>
        <taxon>Coscinodiscophyceae</taxon>
        <taxon>Thalassiosirophycidae</taxon>
        <taxon>Thalassiosirales</taxon>
        <taxon>Skeletonemataceae</taxon>
        <taxon>Skeletonema</taxon>
        <taxon>Skeletonema marinoi-dohrnii complex</taxon>
    </lineage>
</organism>
<dbReference type="GO" id="GO:0031314">
    <property type="term" value="C:extrinsic component of mitochondrial inner membrane"/>
    <property type="evidence" value="ECO:0007669"/>
    <property type="project" value="UniProtKB-UniRule"/>
</dbReference>
<evidence type="ECO:0000256" key="5">
    <source>
        <dbReference type="ARBA" id="ARBA00023239"/>
    </source>
</evidence>
<keyword evidence="4 6" id="KW-0472">Membrane</keyword>
<dbReference type="Pfam" id="PF05019">
    <property type="entry name" value="Coq4"/>
    <property type="match status" value="1"/>
</dbReference>
<comment type="function">
    <text evidence="6">Lyase that catalyzes the C1-decarboxylation of 4-hydroxy-3-methoxy-5-(all-trans-polyprenyl)benzoic acid into 2-methoxy-6-(all-trans-polyprenyl)phenol during ubiquinone biosynthesis.</text>
</comment>
<comment type="similarity">
    <text evidence="6">Belongs to the COQ4 family.</text>
</comment>
<comment type="caution">
    <text evidence="8">The sequence shown here is derived from an EMBL/GenBank/DDBJ whole genome shotgun (WGS) entry which is preliminary data.</text>
</comment>
<comment type="cofactor">
    <cofactor evidence="6">
        <name>Zn(2+)</name>
        <dbReference type="ChEBI" id="CHEBI:29105"/>
    </cofactor>
</comment>
<comment type="subunit">
    <text evidence="6">Component of a multi-subunit COQ enzyme complex.</text>
</comment>
<evidence type="ECO:0000256" key="4">
    <source>
        <dbReference type="ARBA" id="ARBA00023136"/>
    </source>
</evidence>
<keyword evidence="5 6" id="KW-0456">Lyase</keyword>
<feature type="binding site" evidence="6">
    <location>
        <position position="215"/>
    </location>
    <ligand>
        <name>Zn(2+)</name>
        <dbReference type="ChEBI" id="CHEBI:29105"/>
    </ligand>
</feature>
<evidence type="ECO:0000256" key="1">
    <source>
        <dbReference type="ARBA" id="ARBA00022688"/>
    </source>
</evidence>
<dbReference type="GO" id="GO:0008270">
    <property type="term" value="F:zinc ion binding"/>
    <property type="evidence" value="ECO:0007669"/>
    <property type="project" value="UniProtKB-UniRule"/>
</dbReference>